<protein>
    <recommendedName>
        <fullName evidence="1">C2H2-type domain-containing protein</fullName>
    </recommendedName>
</protein>
<evidence type="ECO:0000313" key="3">
    <source>
        <dbReference type="Proteomes" id="UP000651452"/>
    </source>
</evidence>
<accession>A0A8H7J627</accession>
<dbReference type="AlphaFoldDB" id="A0A8H7J627"/>
<dbReference type="OrthoDB" id="5397557at2759"/>
<gene>
    <name evidence="2" type="ORF">EKO04_005084</name>
</gene>
<name>A0A8H7J627_9PLEO</name>
<evidence type="ECO:0000313" key="2">
    <source>
        <dbReference type="EMBL" id="KAF9696912.1"/>
    </source>
</evidence>
<proteinExistence type="predicted"/>
<keyword evidence="3" id="KW-1185">Reference proteome</keyword>
<feature type="domain" description="C2H2-type" evidence="1">
    <location>
        <begin position="245"/>
        <end position="269"/>
    </location>
</feature>
<dbReference type="PROSITE" id="PS00028">
    <property type="entry name" value="ZINC_FINGER_C2H2_1"/>
    <property type="match status" value="1"/>
</dbReference>
<comment type="caution">
    <text evidence="2">The sequence shown here is derived from an EMBL/GenBank/DDBJ whole genome shotgun (WGS) entry which is preliminary data.</text>
</comment>
<dbReference type="EMBL" id="RZGK01000008">
    <property type="protein sequence ID" value="KAF9696912.1"/>
    <property type="molecule type" value="Genomic_DNA"/>
</dbReference>
<dbReference type="Proteomes" id="UP000651452">
    <property type="component" value="Unassembled WGS sequence"/>
</dbReference>
<organism evidence="2 3">
    <name type="scientific">Ascochyta lentis</name>
    <dbReference type="NCBI Taxonomy" id="205686"/>
    <lineage>
        <taxon>Eukaryota</taxon>
        <taxon>Fungi</taxon>
        <taxon>Dikarya</taxon>
        <taxon>Ascomycota</taxon>
        <taxon>Pezizomycotina</taxon>
        <taxon>Dothideomycetes</taxon>
        <taxon>Pleosporomycetidae</taxon>
        <taxon>Pleosporales</taxon>
        <taxon>Pleosporineae</taxon>
        <taxon>Didymellaceae</taxon>
        <taxon>Ascochyta</taxon>
    </lineage>
</organism>
<dbReference type="InterPro" id="IPR013087">
    <property type="entry name" value="Znf_C2H2_type"/>
</dbReference>
<evidence type="ECO:0000259" key="1">
    <source>
        <dbReference type="PROSITE" id="PS00028"/>
    </source>
</evidence>
<reference evidence="2" key="2">
    <citation type="submission" date="2020-09" db="EMBL/GenBank/DDBJ databases">
        <title>Reference genome assembly for Australian Ascochyta lentis isolate Al4.</title>
        <authorList>
            <person name="Lee R.C."/>
            <person name="Farfan-Caceres L.M."/>
            <person name="Debler J.W."/>
            <person name="Williams A.H."/>
            <person name="Henares B.M."/>
        </authorList>
    </citation>
    <scope>NUCLEOTIDE SEQUENCE</scope>
    <source>
        <strain evidence="2">Al4</strain>
    </source>
</reference>
<reference evidence="2" key="1">
    <citation type="submission" date="2018-12" db="EMBL/GenBank/DDBJ databases">
        <authorList>
            <person name="Syme R.A."/>
            <person name="Farfan-Caceres L."/>
            <person name="Lichtenzveig J."/>
        </authorList>
    </citation>
    <scope>NUCLEOTIDE SEQUENCE</scope>
    <source>
        <strain evidence="2">Al4</strain>
    </source>
</reference>
<sequence>MHTSHHTRTEAKKLFFSNLEAWYHVDAHWLLRGGYPAHTKYDLDFLACVEQLNVDFGWMHERTWMTQEASGEWGGTEEQAVAIAFGGMDELIQDFWRTVRYRLPKLKSIILSDDKDRSETPDDIQLPPDVYRKVGQMCPSSINVFVYLLQGDGSLRGRMKRKLWRLVNSTGLTNASAIQEWKLCTDHPKPDIIPPYKIWRGPVGIHEDCYARVCDVAYQRKAIRVHRIAAMERCHFYGSHKPFGCPAAECDAFFEQPEEYTSHVIETKHDLTAKLPEHIELAFAENNKRLDQLAETARELERPFLEWWGKYGSEERKVAEKEFIHQLEHDPLYAQDRPVTEHPQLHAIYRSIDGGGM</sequence>